<evidence type="ECO:0000313" key="4">
    <source>
        <dbReference type="Proteomes" id="UP001443914"/>
    </source>
</evidence>
<feature type="compositionally biased region" description="Low complexity" evidence="1">
    <location>
        <begin position="136"/>
        <end position="163"/>
    </location>
</feature>
<comment type="caution">
    <text evidence="3">The sequence shown here is derived from an EMBL/GenBank/DDBJ whole genome shotgun (WGS) entry which is preliminary data.</text>
</comment>
<dbReference type="InterPro" id="IPR055281">
    <property type="entry name" value="GIR1-2/SIED1"/>
</dbReference>
<sequence>MGTEVSWLIKNDAKSGLITRDFLGGVDSQELDLDLHVPFGWEKHLDLKSGQVYIERCNNPTNKTSDHKTITFQISSKSLQNSSSSSSSSQLINPTLNLLKQPSLDLKLLSNPSHSTYTSVCTLDKVKSALDRAERSSPSSSSSSRKRWMASSTLGGSSSNSSSKETESEVEKRSSKCSDSSLDQCGLLVAAACPECFLYVLISENDPKCPNCNSVVQSPVMVTKKPKIDLNI</sequence>
<evidence type="ECO:0000313" key="3">
    <source>
        <dbReference type="EMBL" id="KAK9699421.1"/>
    </source>
</evidence>
<feature type="domain" description="GIR1-like zinc ribbon" evidence="2">
    <location>
        <begin position="189"/>
        <end position="216"/>
    </location>
</feature>
<evidence type="ECO:0000259" key="2">
    <source>
        <dbReference type="Pfam" id="PF24747"/>
    </source>
</evidence>
<accession>A0AAW1J9N8</accession>
<proteinExistence type="predicted"/>
<organism evidence="3 4">
    <name type="scientific">Saponaria officinalis</name>
    <name type="common">Common soapwort</name>
    <name type="synonym">Lychnis saponaria</name>
    <dbReference type="NCBI Taxonomy" id="3572"/>
    <lineage>
        <taxon>Eukaryota</taxon>
        <taxon>Viridiplantae</taxon>
        <taxon>Streptophyta</taxon>
        <taxon>Embryophyta</taxon>
        <taxon>Tracheophyta</taxon>
        <taxon>Spermatophyta</taxon>
        <taxon>Magnoliopsida</taxon>
        <taxon>eudicotyledons</taxon>
        <taxon>Gunneridae</taxon>
        <taxon>Pentapetalae</taxon>
        <taxon>Caryophyllales</taxon>
        <taxon>Caryophyllaceae</taxon>
        <taxon>Caryophylleae</taxon>
        <taxon>Saponaria</taxon>
    </lineage>
</organism>
<feature type="region of interest" description="Disordered" evidence="1">
    <location>
        <begin position="132"/>
        <end position="168"/>
    </location>
</feature>
<dbReference type="AlphaFoldDB" id="A0AAW1J9N8"/>
<dbReference type="Pfam" id="PF24747">
    <property type="entry name" value="Zn-ribbon_GIR1"/>
    <property type="match status" value="1"/>
</dbReference>
<name>A0AAW1J9N8_SAPOF</name>
<reference evidence="3" key="1">
    <citation type="submission" date="2024-03" db="EMBL/GenBank/DDBJ databases">
        <title>WGS assembly of Saponaria officinalis var. Norfolk2.</title>
        <authorList>
            <person name="Jenkins J."/>
            <person name="Shu S."/>
            <person name="Grimwood J."/>
            <person name="Barry K."/>
            <person name="Goodstein D."/>
            <person name="Schmutz J."/>
            <person name="Leebens-Mack J."/>
            <person name="Osbourn A."/>
        </authorList>
    </citation>
    <scope>NUCLEOTIDE SEQUENCE [LARGE SCALE GENOMIC DNA]</scope>
    <source>
        <strain evidence="3">JIC</strain>
    </source>
</reference>
<protein>
    <recommendedName>
        <fullName evidence="2">GIR1-like zinc ribbon domain-containing protein</fullName>
    </recommendedName>
</protein>
<dbReference type="Proteomes" id="UP001443914">
    <property type="component" value="Unassembled WGS sequence"/>
</dbReference>
<dbReference type="InterPro" id="IPR056440">
    <property type="entry name" value="Zn-ribbon_GIR1"/>
</dbReference>
<keyword evidence="4" id="KW-1185">Reference proteome</keyword>
<dbReference type="PANTHER" id="PTHR33177:SF24">
    <property type="entry name" value="FILAMENTOUS HEMAGGLUTININ TRANSPORTER"/>
    <property type="match status" value="1"/>
</dbReference>
<dbReference type="EMBL" id="JBDFQZ010000008">
    <property type="protein sequence ID" value="KAK9699421.1"/>
    <property type="molecule type" value="Genomic_DNA"/>
</dbReference>
<evidence type="ECO:0000256" key="1">
    <source>
        <dbReference type="SAM" id="MobiDB-lite"/>
    </source>
</evidence>
<gene>
    <name evidence="3" type="ORF">RND81_08G172200</name>
</gene>
<dbReference type="PANTHER" id="PTHR33177">
    <property type="entry name" value="PUTATIVE-RELATED"/>
    <property type="match status" value="1"/>
</dbReference>